<feature type="transmembrane region" description="Helical" evidence="1">
    <location>
        <begin position="70"/>
        <end position="92"/>
    </location>
</feature>
<dbReference type="EMBL" id="NKCK01000041">
    <property type="protein sequence ID" value="RSM07257.1"/>
    <property type="molecule type" value="Genomic_DNA"/>
</dbReference>
<protein>
    <submittedName>
        <fullName evidence="2">Uncharacterized protein</fullName>
    </submittedName>
</protein>
<dbReference type="Proteomes" id="UP000287144">
    <property type="component" value="Unassembled WGS sequence"/>
</dbReference>
<evidence type="ECO:0000313" key="3">
    <source>
        <dbReference type="Proteomes" id="UP000287144"/>
    </source>
</evidence>
<name>A0A428TZ00_9HYPO</name>
<evidence type="ECO:0000313" key="2">
    <source>
        <dbReference type="EMBL" id="RSM07257.1"/>
    </source>
</evidence>
<keyword evidence="3" id="KW-1185">Reference proteome</keyword>
<keyword evidence="1" id="KW-0472">Membrane</keyword>
<gene>
    <name evidence="2" type="ORF">CEP52_005279</name>
</gene>
<accession>A0A428TZ00</accession>
<keyword evidence="1" id="KW-1133">Transmembrane helix</keyword>
<proteinExistence type="predicted"/>
<evidence type="ECO:0000256" key="1">
    <source>
        <dbReference type="SAM" id="Phobius"/>
    </source>
</evidence>
<reference evidence="2 3" key="1">
    <citation type="submission" date="2017-06" db="EMBL/GenBank/DDBJ databases">
        <title>Comparative genomic analysis of Ambrosia Fusariam Clade fungi.</title>
        <authorList>
            <person name="Stajich J.E."/>
            <person name="Carrillo J."/>
            <person name="Kijimoto T."/>
            <person name="Eskalen A."/>
            <person name="O'Donnell K."/>
            <person name="Kasson M."/>
        </authorList>
    </citation>
    <scope>NUCLEOTIDE SEQUENCE [LARGE SCALE GENOMIC DNA]</scope>
    <source>
        <strain evidence="2 3">NRRL62579</strain>
    </source>
</reference>
<keyword evidence="1" id="KW-0812">Transmembrane</keyword>
<sequence>MNTYVVAPNFSIAPPAPPPTSENGTLILFGPQLVSINRDCRVAIEDKLLEKVDIKGKFKTTRKELLEGRFGLGATLLAALGIGSVIDIGLFLEAKLVTDAYLKKVLAPQSIKDYLKEYPGSTLYMISGLKIAKGVSAKSKTDVTVKANAGAGGDGAVNINLLKFLWKRSRGQSFESSTDFVLAFQLVHVIDPKGKPKHELSLEKVTLSDGTVKSQEVEVHYEVTDCELSVPEGTDYEVVKSEMVEINGPLEQIIVPDIESDEDDEL</sequence>
<dbReference type="AlphaFoldDB" id="A0A428TZ00"/>
<organism evidence="2 3">
    <name type="scientific">Fusarium oligoseptatum</name>
    <dbReference type="NCBI Taxonomy" id="2604345"/>
    <lineage>
        <taxon>Eukaryota</taxon>
        <taxon>Fungi</taxon>
        <taxon>Dikarya</taxon>
        <taxon>Ascomycota</taxon>
        <taxon>Pezizomycotina</taxon>
        <taxon>Sordariomycetes</taxon>
        <taxon>Hypocreomycetidae</taxon>
        <taxon>Hypocreales</taxon>
        <taxon>Nectriaceae</taxon>
        <taxon>Fusarium</taxon>
        <taxon>Fusarium solani species complex</taxon>
    </lineage>
</organism>
<comment type="caution">
    <text evidence="2">The sequence shown here is derived from an EMBL/GenBank/DDBJ whole genome shotgun (WGS) entry which is preliminary data.</text>
</comment>